<dbReference type="InterPro" id="IPR032106">
    <property type="entry name" value="2-oxogl_dehyd_N"/>
</dbReference>
<feature type="region of interest" description="Disordered" evidence="1">
    <location>
        <begin position="26"/>
        <end position="147"/>
    </location>
</feature>
<organism evidence="3">
    <name type="scientific">Thermocrispum agreste</name>
    <dbReference type="NCBI Taxonomy" id="37925"/>
    <lineage>
        <taxon>Bacteria</taxon>
        <taxon>Bacillati</taxon>
        <taxon>Actinomycetota</taxon>
        <taxon>Actinomycetes</taxon>
        <taxon>Pseudonocardiales</taxon>
        <taxon>Pseudonocardiaceae</taxon>
        <taxon>Thermocrispum</taxon>
    </lineage>
</organism>
<evidence type="ECO:0000313" key="3">
    <source>
        <dbReference type="EMBL" id="PZM96249.1"/>
    </source>
</evidence>
<reference evidence="3" key="1">
    <citation type="submission" date="2018-05" db="EMBL/GenBank/DDBJ databases">
        <authorList>
            <person name="Lanie J.A."/>
            <person name="Ng W.-L."/>
            <person name="Kazmierczak K.M."/>
            <person name="Andrzejewski T.M."/>
            <person name="Davidsen T.M."/>
            <person name="Wayne K.J."/>
            <person name="Tettelin H."/>
            <person name="Glass J.I."/>
            <person name="Rusch D."/>
            <person name="Podicherti R."/>
            <person name="Tsui H.-C.T."/>
            <person name="Winkler M.E."/>
        </authorList>
    </citation>
    <scope>NUCLEOTIDE SEQUENCE</scope>
    <source>
        <strain evidence="3">ZC4RG45</strain>
    </source>
</reference>
<accession>A0A2W4L5K3</accession>
<dbReference type="EMBL" id="QGUI01000404">
    <property type="protein sequence ID" value="PZM96249.1"/>
    <property type="molecule type" value="Genomic_DNA"/>
</dbReference>
<gene>
    <name evidence="3" type="ORF">DIU77_11115</name>
</gene>
<proteinExistence type="predicted"/>
<name>A0A2W4L5K3_9PSEU</name>
<comment type="caution">
    <text evidence="3">The sequence shown here is derived from an EMBL/GenBank/DDBJ whole genome shotgun (WGS) entry which is preliminary data.</text>
</comment>
<evidence type="ECO:0000256" key="1">
    <source>
        <dbReference type="SAM" id="MobiDB-lite"/>
    </source>
</evidence>
<feature type="compositionally biased region" description="Basic and acidic residues" evidence="1">
    <location>
        <begin position="108"/>
        <end position="124"/>
    </location>
</feature>
<feature type="compositionally biased region" description="Low complexity" evidence="1">
    <location>
        <begin position="95"/>
        <end position="107"/>
    </location>
</feature>
<protein>
    <recommendedName>
        <fullName evidence="2">2-oxoglutarate dehydrogenase E1 component N-terminal domain-containing protein</fullName>
    </recommendedName>
</protein>
<feature type="compositionally biased region" description="Low complexity" evidence="1">
    <location>
        <begin position="35"/>
        <end position="55"/>
    </location>
</feature>
<sequence>MVEEMYERFLADPQSVDAAWHDFFADFKPSQGSDGAATAKRQATTRTAPAPAGARQDGRPGTSQATAPGTTEPAWPQAPAEQTAPKPQAAPQPAPARQQAAPAPAAKQDAKQEKKDQPGVKEVKPGLLNKSTRAAKREGGDTGGARN</sequence>
<evidence type="ECO:0000259" key="2">
    <source>
        <dbReference type="Pfam" id="PF16078"/>
    </source>
</evidence>
<feature type="domain" description="2-oxoglutarate dehydrogenase E1 component N-terminal" evidence="2">
    <location>
        <begin position="2"/>
        <end position="29"/>
    </location>
</feature>
<dbReference type="AlphaFoldDB" id="A0A2W4L5K3"/>
<feature type="compositionally biased region" description="Low complexity" evidence="1">
    <location>
        <begin position="77"/>
        <end position="87"/>
    </location>
</feature>
<dbReference type="Pfam" id="PF16078">
    <property type="entry name" value="2-oxogl_dehyd_N"/>
    <property type="match status" value="1"/>
</dbReference>